<feature type="transmembrane region" description="Helical" evidence="2">
    <location>
        <begin position="111"/>
        <end position="130"/>
    </location>
</feature>
<dbReference type="RefSeq" id="WP_381479931.1">
    <property type="nucleotide sequence ID" value="NZ_JBHTLT010000022.1"/>
</dbReference>
<dbReference type="Proteomes" id="UP001597231">
    <property type="component" value="Unassembled WGS sequence"/>
</dbReference>
<keyword evidence="2" id="KW-0472">Membrane</keyword>
<evidence type="ECO:0000256" key="2">
    <source>
        <dbReference type="SAM" id="Phobius"/>
    </source>
</evidence>
<keyword evidence="5" id="KW-1185">Reference proteome</keyword>
<keyword evidence="2" id="KW-1133">Transmembrane helix</keyword>
<protein>
    <submittedName>
        <fullName evidence="4">SpoIIE family protein phosphatase</fullName>
    </submittedName>
</protein>
<dbReference type="InterPro" id="IPR045768">
    <property type="entry name" value="SpoIIE_N"/>
</dbReference>
<accession>A0ABW3TVP8</accession>
<dbReference type="InterPro" id="IPR001932">
    <property type="entry name" value="PPM-type_phosphatase-like_dom"/>
</dbReference>
<dbReference type="InterPro" id="IPR036457">
    <property type="entry name" value="PPM-type-like_dom_sf"/>
</dbReference>
<comment type="caution">
    <text evidence="4">The sequence shown here is derived from an EMBL/GenBank/DDBJ whole genome shotgun (WGS) entry which is preliminary data.</text>
</comment>
<evidence type="ECO:0000256" key="1">
    <source>
        <dbReference type="ARBA" id="ARBA00022801"/>
    </source>
</evidence>
<dbReference type="SMART" id="SM00331">
    <property type="entry name" value="PP2C_SIG"/>
    <property type="match status" value="1"/>
</dbReference>
<organism evidence="4 5">
    <name type="scientific">Sporosarcina contaminans</name>
    <dbReference type="NCBI Taxonomy" id="633403"/>
    <lineage>
        <taxon>Bacteria</taxon>
        <taxon>Bacillati</taxon>
        <taxon>Bacillota</taxon>
        <taxon>Bacilli</taxon>
        <taxon>Bacillales</taxon>
        <taxon>Caryophanaceae</taxon>
        <taxon>Sporosarcina</taxon>
    </lineage>
</organism>
<dbReference type="Pfam" id="PF19732">
    <property type="entry name" value="SpoIIE_N"/>
    <property type="match status" value="1"/>
</dbReference>
<keyword evidence="1" id="KW-0378">Hydrolase</keyword>
<feature type="transmembrane region" description="Helical" evidence="2">
    <location>
        <begin position="69"/>
        <end position="99"/>
    </location>
</feature>
<evidence type="ECO:0000313" key="5">
    <source>
        <dbReference type="Proteomes" id="UP001597231"/>
    </source>
</evidence>
<dbReference type="PANTHER" id="PTHR43156">
    <property type="entry name" value="STAGE II SPORULATION PROTEIN E-RELATED"/>
    <property type="match status" value="1"/>
</dbReference>
<dbReference type="InterPro" id="IPR052016">
    <property type="entry name" value="Bact_Sigma-Reg"/>
</dbReference>
<reference evidence="5" key="1">
    <citation type="journal article" date="2019" name="Int. J. Syst. Evol. Microbiol.">
        <title>The Global Catalogue of Microorganisms (GCM) 10K type strain sequencing project: providing services to taxonomists for standard genome sequencing and annotation.</title>
        <authorList>
            <consortium name="The Broad Institute Genomics Platform"/>
            <consortium name="The Broad Institute Genome Sequencing Center for Infectious Disease"/>
            <person name="Wu L."/>
            <person name="Ma J."/>
        </authorList>
    </citation>
    <scope>NUCLEOTIDE SEQUENCE [LARGE SCALE GENOMIC DNA]</scope>
    <source>
        <strain evidence="5">CCUG 53915</strain>
    </source>
</reference>
<feature type="transmembrane region" description="Helical" evidence="2">
    <location>
        <begin position="261"/>
        <end position="280"/>
    </location>
</feature>
<dbReference type="EMBL" id="JBHTLT010000022">
    <property type="protein sequence ID" value="MFD1204475.1"/>
    <property type="molecule type" value="Genomic_DNA"/>
</dbReference>
<keyword evidence="2" id="KW-0812">Transmembrane</keyword>
<proteinExistence type="predicted"/>
<gene>
    <name evidence="4" type="ORF">ACFQ38_04935</name>
</gene>
<evidence type="ECO:0000313" key="4">
    <source>
        <dbReference type="EMBL" id="MFD1204475.1"/>
    </source>
</evidence>
<sequence length="807" mass="91018">MKMIGNLERPISSQFRQTIESIGKRKMHILLTALFLLVSFFLSQAVLFDTAVPFFLPVWALAQTRFRKYLLWVFIGGMTGSAFLGLGQAVIHLFELILFTVVVKHPFFRKSIPLTVAGTIIVVQVLWQFIMYSGHTPVPIQLTIGFEAVLALFMTFFLFIAFPQSERIFYGKWTPERLGAVCIIGTMATTGMGGLMIGPVSISGVLLHLTILLAALSGGLPFSTTIAMMIAAIAGIAELSFTGMMAVYGMTGLLAGAMKRLGKLGIATGAFAVSVFFLLYDLMLPLDISHFISIGVATILFFMIPTKIVEPIKHIIYPEKQDLSKKRQKWMADRLDEQLSDFQQFAEFMSNLVSDRIPSNEAQEARPIPTICQSCFRYSKCWEGNEGMPDLLNEWDMTYSATKKAARHRVEEKIKYKCIRFNGLIKEMEEQSANRLLMGQLQHGRRMLALQLRDMSNHLEKVMNDIKGELSIHKHSEEEFSNRLKSQGIEFFQVDILSEEPGSHRVVCSIPERRSDYETDTTVAERLILPILEEMYNEPFKVEKSSAQQDPFPHIQLTFSSAVRFSLEYGIVATAGGGTFQAGDAYEVFPIHDGLTAVLLSDGMGQDLNAYRESRKVIRLMRECLNRKMDPETAMHTLHYIMSLNGLDDMYATLDLALIDLQDGRLWSWKAGSMSTYIKRGQDFLRLDSRSVPVGFLPSFSVEAKNEQLKSGDLIVMLTDGMFNGGVTIEKQEETLYGILERHQHATAETIADRIMHEMERKHGVVDDDRTVLVMRVDHVLPKWQTIKPNAKETLGSRFISREKVVG</sequence>
<dbReference type="SUPFAM" id="SSF81606">
    <property type="entry name" value="PP2C-like"/>
    <property type="match status" value="1"/>
</dbReference>
<dbReference type="Gene3D" id="3.60.40.10">
    <property type="entry name" value="PPM-type phosphatase domain"/>
    <property type="match status" value="1"/>
</dbReference>
<dbReference type="PANTHER" id="PTHR43156:SF2">
    <property type="entry name" value="STAGE II SPORULATION PROTEIN E"/>
    <property type="match status" value="1"/>
</dbReference>
<evidence type="ECO:0000259" key="3">
    <source>
        <dbReference type="SMART" id="SM00331"/>
    </source>
</evidence>
<feature type="transmembrane region" description="Helical" evidence="2">
    <location>
        <begin position="142"/>
        <end position="162"/>
    </location>
</feature>
<name>A0ABW3TVP8_9BACL</name>
<feature type="transmembrane region" description="Helical" evidence="2">
    <location>
        <begin position="226"/>
        <end position="249"/>
    </location>
</feature>
<dbReference type="Pfam" id="PF07228">
    <property type="entry name" value="SpoIIE"/>
    <property type="match status" value="1"/>
</dbReference>
<feature type="domain" description="PPM-type phosphatase" evidence="3">
    <location>
        <begin position="566"/>
        <end position="777"/>
    </location>
</feature>
<feature type="transmembrane region" description="Helical" evidence="2">
    <location>
        <begin position="195"/>
        <end position="220"/>
    </location>
</feature>